<dbReference type="GO" id="GO:0005975">
    <property type="term" value="P:carbohydrate metabolic process"/>
    <property type="evidence" value="ECO:0007669"/>
    <property type="project" value="InterPro"/>
</dbReference>
<dbReference type="InterPro" id="IPR002509">
    <property type="entry name" value="NODB_dom"/>
</dbReference>
<keyword evidence="2" id="KW-0732">Signal</keyword>
<dbReference type="PANTHER" id="PTHR34216:SF3">
    <property type="entry name" value="POLY-BETA-1,6-N-ACETYL-D-GLUCOSAMINE N-DEACETYLASE"/>
    <property type="match status" value="1"/>
</dbReference>
<organism evidence="4 5">
    <name type="scientific">Thermobrachium celere DSM 8682</name>
    <dbReference type="NCBI Taxonomy" id="941824"/>
    <lineage>
        <taxon>Bacteria</taxon>
        <taxon>Bacillati</taxon>
        <taxon>Bacillota</taxon>
        <taxon>Clostridia</taxon>
        <taxon>Eubacteriales</taxon>
        <taxon>Clostridiaceae</taxon>
        <taxon>Thermobrachium</taxon>
    </lineage>
</organism>
<evidence type="ECO:0000259" key="3">
    <source>
        <dbReference type="PROSITE" id="PS51677"/>
    </source>
</evidence>
<evidence type="ECO:0000256" key="2">
    <source>
        <dbReference type="ARBA" id="ARBA00022729"/>
    </source>
</evidence>
<proteinExistence type="predicted"/>
<dbReference type="RefSeq" id="WP_018661156.1">
    <property type="nucleotide sequence ID" value="NZ_HF952018.1"/>
</dbReference>
<protein>
    <submittedName>
        <fullName evidence="4">Polysaccharide deacetylase</fullName>
    </submittedName>
</protein>
<dbReference type="Proteomes" id="UP000014923">
    <property type="component" value="Unassembled WGS sequence"/>
</dbReference>
<dbReference type="EMBL" id="CAVN010000090">
    <property type="protein sequence ID" value="CDF57736.1"/>
    <property type="molecule type" value="Genomic_DNA"/>
</dbReference>
<dbReference type="Gene3D" id="3.20.20.370">
    <property type="entry name" value="Glycoside hydrolase/deacetylase"/>
    <property type="match status" value="1"/>
</dbReference>
<gene>
    <name evidence="4" type="ORF">TCEL_01650</name>
</gene>
<dbReference type="CDD" id="cd10969">
    <property type="entry name" value="CE4_Ecf1_like_5s"/>
    <property type="match status" value="1"/>
</dbReference>
<keyword evidence="5" id="KW-1185">Reference proteome</keyword>
<comment type="caution">
    <text evidence="4">The sequence shown here is derived from an EMBL/GenBank/DDBJ whole genome shotgun (WGS) entry which is preliminary data.</text>
</comment>
<evidence type="ECO:0000256" key="1">
    <source>
        <dbReference type="ARBA" id="ARBA00004613"/>
    </source>
</evidence>
<dbReference type="AlphaFoldDB" id="R7RQV8"/>
<dbReference type="InterPro" id="IPR011330">
    <property type="entry name" value="Glyco_hydro/deAcase_b/a-brl"/>
</dbReference>
<accession>R7RQV8</accession>
<dbReference type="OrthoDB" id="9778320at2"/>
<dbReference type="eggNOG" id="COG0726">
    <property type="taxonomic scope" value="Bacteria"/>
</dbReference>
<dbReference type="PROSITE" id="PS51677">
    <property type="entry name" value="NODB"/>
    <property type="match status" value="1"/>
</dbReference>
<evidence type="ECO:0000313" key="4">
    <source>
        <dbReference type="EMBL" id="CDF57736.1"/>
    </source>
</evidence>
<dbReference type="HOGENOM" id="CLU_030024_2_1_9"/>
<dbReference type="SUPFAM" id="SSF88713">
    <property type="entry name" value="Glycoside hydrolase/deacetylase"/>
    <property type="match status" value="1"/>
</dbReference>
<feature type="domain" description="NodB homology" evidence="3">
    <location>
        <begin position="95"/>
        <end position="294"/>
    </location>
</feature>
<dbReference type="Pfam" id="PF01522">
    <property type="entry name" value="Polysacc_deac_1"/>
    <property type="match status" value="1"/>
</dbReference>
<evidence type="ECO:0000313" key="5">
    <source>
        <dbReference type="Proteomes" id="UP000014923"/>
    </source>
</evidence>
<name>R7RQV8_9CLOT</name>
<sequence length="294" mass="34069">MYKKTLFSLILTIFIILNISNNIYAKDIKGKKVYYSGKAVVLTYHHISNERFSSITVTPERFEEDVKMLKENGFNIISLSQLLMAMEGKAKLPDNAVVITFDDGIESFYKYAYKVLKKYNVPATNFIITSRTESYRPSTKDFNPLSKEEIQEMVDSGLVEIHSHTHDSHSYVYKDSSLKKGGKLATRIYDPVKKQIESRNDYLDRIEKDLYKSKELIKNYTGKDTNVLCFPFGQYNSDAINVSKKVGFKYFVTTIYGVNKENTKTKYIYRIRAGEYKIITEKLKQDIIKCGIRE</sequence>
<dbReference type="PANTHER" id="PTHR34216">
    <property type="match status" value="1"/>
</dbReference>
<dbReference type="GO" id="GO:0016810">
    <property type="term" value="F:hydrolase activity, acting on carbon-nitrogen (but not peptide) bonds"/>
    <property type="evidence" value="ECO:0007669"/>
    <property type="project" value="InterPro"/>
</dbReference>
<comment type="subcellular location">
    <subcellularLocation>
        <location evidence="1">Secreted</location>
    </subcellularLocation>
</comment>
<dbReference type="InterPro" id="IPR051398">
    <property type="entry name" value="Polysacch_Deacetylase"/>
</dbReference>
<reference evidence="4" key="1">
    <citation type="submission" date="2013-03" db="EMBL/GenBank/DDBJ databases">
        <title>Draft genome sequence of the hydrogen-ethanol-producing anaerobic alkalithermophilic Caloramator celere.</title>
        <authorList>
            <person name="Ciranna A."/>
            <person name="Larjo A."/>
            <person name="Kivisto A."/>
            <person name="Santala V."/>
            <person name="Roos C."/>
            <person name="Karp M."/>
        </authorList>
    </citation>
    <scope>NUCLEOTIDE SEQUENCE [LARGE SCALE GENOMIC DNA]</scope>
    <source>
        <strain evidence="4">DSM 8682</strain>
    </source>
</reference>
<dbReference type="GO" id="GO:0005576">
    <property type="term" value="C:extracellular region"/>
    <property type="evidence" value="ECO:0007669"/>
    <property type="project" value="UniProtKB-SubCell"/>
</dbReference>